<organism evidence="2 3">
    <name type="scientific">Cephalotus follicularis</name>
    <name type="common">Albany pitcher plant</name>
    <dbReference type="NCBI Taxonomy" id="3775"/>
    <lineage>
        <taxon>Eukaryota</taxon>
        <taxon>Viridiplantae</taxon>
        <taxon>Streptophyta</taxon>
        <taxon>Embryophyta</taxon>
        <taxon>Tracheophyta</taxon>
        <taxon>Spermatophyta</taxon>
        <taxon>Magnoliopsida</taxon>
        <taxon>eudicotyledons</taxon>
        <taxon>Gunneridae</taxon>
        <taxon>Pentapetalae</taxon>
        <taxon>rosids</taxon>
        <taxon>fabids</taxon>
        <taxon>Oxalidales</taxon>
        <taxon>Cephalotaceae</taxon>
        <taxon>Cephalotus</taxon>
    </lineage>
</organism>
<comment type="caution">
    <text evidence="2">The sequence shown here is derived from an EMBL/GenBank/DDBJ whole genome shotgun (WGS) entry which is preliminary data.</text>
</comment>
<evidence type="ECO:0000313" key="2">
    <source>
        <dbReference type="EMBL" id="GAV59676.1"/>
    </source>
</evidence>
<sequence length="380" mass="41232">MAAADALVDFRMMKSSEGPSSSGKAKPKDKGKQKKDKGIAKKNYDSSGKGRAKVMDDWKEKKVSSGCFICEGLHHARDYPKQGKLNVVVAQSESGGTIDSEAPTRVAPLQLINALRTVPPSDLLYVLMMVQGHQVSAMVDTGATHSFLVERMVDRLSLRVDKHTSQIKAVNSQAQVVAGMAHGLFISMGSWEGKINLMVVPLEFFDLILGNDFISEKVIMMPHLCGLFIMNEKSPNFVAGHNVAAAKSQGDKGKVETLSAMQLVRGLKKGQMTYLASLVEVKSEEAVAAPTEVVGLLEEFKDVMPLELPDGLPPRHGVDHKIELILGSKAPTKAPYRMSPKELAELQNQLNELVVAGKIQPSKAPYGAPVLFKEKQDGSM</sequence>
<dbReference type="Pfam" id="PF13975">
    <property type="entry name" value="gag-asp_proteas"/>
    <property type="match status" value="1"/>
</dbReference>
<dbReference type="AlphaFoldDB" id="A0A1Q3AV98"/>
<dbReference type="InterPro" id="IPR032567">
    <property type="entry name" value="RTL1-rel"/>
</dbReference>
<dbReference type="Gene3D" id="2.40.70.10">
    <property type="entry name" value="Acid Proteases"/>
    <property type="match status" value="1"/>
</dbReference>
<dbReference type="InParanoid" id="A0A1Q3AV98"/>
<dbReference type="OrthoDB" id="1939491at2759"/>
<dbReference type="InterPro" id="IPR021109">
    <property type="entry name" value="Peptidase_aspartic_dom_sf"/>
</dbReference>
<keyword evidence="3" id="KW-1185">Reference proteome</keyword>
<proteinExistence type="predicted"/>
<evidence type="ECO:0000256" key="1">
    <source>
        <dbReference type="SAM" id="MobiDB-lite"/>
    </source>
</evidence>
<dbReference type="PANTHER" id="PTHR15503:SF45">
    <property type="entry name" value="RNA-DIRECTED DNA POLYMERASE HOMOLOG"/>
    <property type="match status" value="1"/>
</dbReference>
<dbReference type="PANTHER" id="PTHR15503">
    <property type="entry name" value="LDOC1 RELATED"/>
    <property type="match status" value="1"/>
</dbReference>
<feature type="compositionally biased region" description="Low complexity" evidence="1">
    <location>
        <begin position="15"/>
        <end position="24"/>
    </location>
</feature>
<dbReference type="EMBL" id="BDDD01000121">
    <property type="protein sequence ID" value="GAV59676.1"/>
    <property type="molecule type" value="Genomic_DNA"/>
</dbReference>
<dbReference type="CDD" id="cd00303">
    <property type="entry name" value="retropepsin_like"/>
    <property type="match status" value="1"/>
</dbReference>
<name>A0A1Q3AV98_CEPFO</name>
<dbReference type="SUPFAM" id="SSF50630">
    <property type="entry name" value="Acid proteases"/>
    <property type="match status" value="1"/>
</dbReference>
<evidence type="ECO:0000313" key="3">
    <source>
        <dbReference type="Proteomes" id="UP000187406"/>
    </source>
</evidence>
<dbReference type="Gene3D" id="3.10.10.10">
    <property type="entry name" value="HIV Type 1 Reverse Transcriptase, subunit A, domain 1"/>
    <property type="match status" value="1"/>
</dbReference>
<gene>
    <name evidence="2" type="ORF">CFOL_v3_03207</name>
</gene>
<reference evidence="3" key="1">
    <citation type="submission" date="2016-04" db="EMBL/GenBank/DDBJ databases">
        <title>Cephalotus genome sequencing.</title>
        <authorList>
            <person name="Fukushima K."/>
            <person name="Hasebe M."/>
            <person name="Fang X."/>
        </authorList>
    </citation>
    <scope>NUCLEOTIDE SEQUENCE [LARGE SCALE GENOMIC DNA]</scope>
    <source>
        <strain evidence="3">cv. St1</strain>
    </source>
</reference>
<protein>
    <submittedName>
        <fullName evidence="2">Gag-asp_proteas domain-containing protein</fullName>
    </submittedName>
</protein>
<accession>A0A1Q3AV98</accession>
<dbReference type="SUPFAM" id="SSF56672">
    <property type="entry name" value="DNA/RNA polymerases"/>
    <property type="match status" value="1"/>
</dbReference>
<dbReference type="InterPro" id="IPR043502">
    <property type="entry name" value="DNA/RNA_pol_sf"/>
</dbReference>
<feature type="region of interest" description="Disordered" evidence="1">
    <location>
        <begin position="1"/>
        <end position="52"/>
    </location>
</feature>
<dbReference type="Proteomes" id="UP000187406">
    <property type="component" value="Unassembled WGS sequence"/>
</dbReference>
<feature type="compositionally biased region" description="Basic and acidic residues" evidence="1">
    <location>
        <begin position="26"/>
        <end position="44"/>
    </location>
</feature>